<dbReference type="EMBL" id="JABCRE010000002">
    <property type="protein sequence ID" value="NMW30732.1"/>
    <property type="molecule type" value="Genomic_DNA"/>
</dbReference>
<organism evidence="2 3">
    <name type="scientific">Pontixanthobacter rizhaonensis</name>
    <dbReference type="NCBI Taxonomy" id="2730337"/>
    <lineage>
        <taxon>Bacteria</taxon>
        <taxon>Pseudomonadati</taxon>
        <taxon>Pseudomonadota</taxon>
        <taxon>Alphaproteobacteria</taxon>
        <taxon>Sphingomonadales</taxon>
        <taxon>Erythrobacteraceae</taxon>
        <taxon>Pontixanthobacter</taxon>
    </lineage>
</organism>
<keyword evidence="1" id="KW-0472">Membrane</keyword>
<keyword evidence="3" id="KW-1185">Reference proteome</keyword>
<accession>A0A848QE69</accession>
<name>A0A848QE69_9SPHN</name>
<evidence type="ECO:0000256" key="1">
    <source>
        <dbReference type="SAM" id="Phobius"/>
    </source>
</evidence>
<comment type="caution">
    <text evidence="2">The sequence shown here is derived from an EMBL/GenBank/DDBJ whole genome shotgun (WGS) entry which is preliminary data.</text>
</comment>
<dbReference type="RefSeq" id="WP_170009634.1">
    <property type="nucleotide sequence ID" value="NZ_JABCRE010000002.1"/>
</dbReference>
<keyword evidence="1" id="KW-1133">Transmembrane helix</keyword>
<sequence length="182" mass="20191">MADDSNTEYLLDASLSDADAMAYVPDPVEVPYPDLEYVSTPETADTYDKYFYFHREDVSFEEALADIRDCDSLARGLNSGMGYQDVYSPYGGLAGAAGGVIGNAIAAAIFGSAEKRRIRRVNLRRCMNFKGYERYGLEKDLWQRFNFEEGFSGEAEHIRQGAIIQQAKVASGPKPATEELGR</sequence>
<dbReference type="Proteomes" id="UP000561181">
    <property type="component" value="Unassembled WGS sequence"/>
</dbReference>
<proteinExistence type="predicted"/>
<gene>
    <name evidence="2" type="ORF">HKD42_01500</name>
</gene>
<dbReference type="AlphaFoldDB" id="A0A848QE69"/>
<feature type="transmembrane region" description="Helical" evidence="1">
    <location>
        <begin position="90"/>
        <end position="110"/>
    </location>
</feature>
<evidence type="ECO:0000313" key="2">
    <source>
        <dbReference type="EMBL" id="NMW30732.1"/>
    </source>
</evidence>
<keyword evidence="1" id="KW-0812">Transmembrane</keyword>
<reference evidence="2 3" key="1">
    <citation type="submission" date="2020-04" db="EMBL/GenBank/DDBJ databases">
        <authorList>
            <person name="Liu A."/>
        </authorList>
    </citation>
    <scope>NUCLEOTIDE SEQUENCE [LARGE SCALE GENOMIC DNA]</scope>
    <source>
        <strain evidence="2 3">RZ02</strain>
    </source>
</reference>
<protein>
    <submittedName>
        <fullName evidence="2">Uncharacterized protein</fullName>
    </submittedName>
</protein>
<evidence type="ECO:0000313" key="3">
    <source>
        <dbReference type="Proteomes" id="UP000561181"/>
    </source>
</evidence>